<dbReference type="InterPro" id="IPR001789">
    <property type="entry name" value="Sig_transdc_resp-reg_receiver"/>
</dbReference>
<keyword evidence="7" id="KW-1185">Reference proteome</keyword>
<dbReference type="Gene3D" id="1.20.120.160">
    <property type="entry name" value="HPT domain"/>
    <property type="match status" value="1"/>
</dbReference>
<protein>
    <submittedName>
        <fullName evidence="6">Response regulator</fullName>
    </submittedName>
</protein>
<accession>A0A927IEE6</accession>
<evidence type="ECO:0000259" key="5">
    <source>
        <dbReference type="PROSITE" id="PS50894"/>
    </source>
</evidence>
<dbReference type="PROSITE" id="PS50110">
    <property type="entry name" value="RESPONSE_REGULATORY"/>
    <property type="match status" value="1"/>
</dbReference>
<dbReference type="Pfam" id="PF01627">
    <property type="entry name" value="Hpt"/>
    <property type="match status" value="1"/>
</dbReference>
<dbReference type="AlphaFoldDB" id="A0A927IEE6"/>
<dbReference type="CDD" id="cd17546">
    <property type="entry name" value="REC_hyHK_CKI1_RcsC-like"/>
    <property type="match status" value="1"/>
</dbReference>
<feature type="domain" description="HPt" evidence="5">
    <location>
        <begin position="165"/>
        <end position="261"/>
    </location>
</feature>
<comment type="caution">
    <text evidence="6">The sequence shown here is derived from an EMBL/GenBank/DDBJ whole genome shotgun (WGS) entry which is preliminary data.</text>
</comment>
<dbReference type="InterPro" id="IPR011006">
    <property type="entry name" value="CheY-like_superfamily"/>
</dbReference>
<dbReference type="RefSeq" id="WP_191616087.1">
    <property type="nucleotide sequence ID" value="NZ_JACYFG010000006.1"/>
</dbReference>
<dbReference type="EMBL" id="JACYFG010000006">
    <property type="protein sequence ID" value="MBD5778962.1"/>
    <property type="molecule type" value="Genomic_DNA"/>
</dbReference>
<keyword evidence="1 3" id="KW-0597">Phosphoprotein</keyword>
<dbReference type="SUPFAM" id="SSF52172">
    <property type="entry name" value="CheY-like"/>
    <property type="match status" value="1"/>
</dbReference>
<dbReference type="PANTHER" id="PTHR45339:SF6">
    <property type="entry name" value="SENSORY HISTIDINE PROTEIN KINASE"/>
    <property type="match status" value="1"/>
</dbReference>
<sequence length="261" mass="28299">MSAESKSPLLRVLLVDDNVTNRLVAGKMIAKNGAEVLSVESGEAAVKASSESQFDLIFMDCMMPDMDGYEATGHIRDSSSDSKNRDTPIVALTANAMEGDREKCLNAGMSDYLAKPIHPKDLAEVFERWASRGPAMEVDSAPRGQGGSEAALVDLSSLVEVFGDSKEELRPLVEAFVESLREELTALQRNEGPDFDLETLRLRCHTIKGAGANYGAKPLSRVAMQVELACKEGREAEARVSVPQLKELVERTIEAANQVVS</sequence>
<gene>
    <name evidence="6" type="ORF">IEN85_05615</name>
</gene>
<evidence type="ECO:0000313" key="7">
    <source>
        <dbReference type="Proteomes" id="UP000622317"/>
    </source>
</evidence>
<organism evidence="6 7">
    <name type="scientific">Pelagicoccus enzymogenes</name>
    <dbReference type="NCBI Taxonomy" id="2773457"/>
    <lineage>
        <taxon>Bacteria</taxon>
        <taxon>Pseudomonadati</taxon>
        <taxon>Verrucomicrobiota</taxon>
        <taxon>Opitutia</taxon>
        <taxon>Puniceicoccales</taxon>
        <taxon>Pelagicoccaceae</taxon>
        <taxon>Pelagicoccus</taxon>
    </lineage>
</organism>
<dbReference type="GO" id="GO:0005524">
    <property type="term" value="F:ATP binding"/>
    <property type="evidence" value="ECO:0007669"/>
    <property type="project" value="UniProtKB-KW"/>
</dbReference>
<dbReference type="GO" id="GO:0000160">
    <property type="term" value="P:phosphorelay signal transduction system"/>
    <property type="evidence" value="ECO:0007669"/>
    <property type="project" value="InterPro"/>
</dbReference>
<dbReference type="GO" id="GO:0004672">
    <property type="term" value="F:protein kinase activity"/>
    <property type="evidence" value="ECO:0007669"/>
    <property type="project" value="UniProtKB-ARBA"/>
</dbReference>
<dbReference type="SUPFAM" id="SSF47226">
    <property type="entry name" value="Histidine-containing phosphotransfer domain, HPT domain"/>
    <property type="match status" value="1"/>
</dbReference>
<feature type="domain" description="Response regulatory" evidence="4">
    <location>
        <begin position="11"/>
        <end position="130"/>
    </location>
</feature>
<feature type="modified residue" description="Phosphohistidine" evidence="2">
    <location>
        <position position="205"/>
    </location>
</feature>
<evidence type="ECO:0000259" key="4">
    <source>
        <dbReference type="PROSITE" id="PS50110"/>
    </source>
</evidence>
<name>A0A927IEE6_9BACT</name>
<evidence type="ECO:0000313" key="6">
    <source>
        <dbReference type="EMBL" id="MBD5778962.1"/>
    </source>
</evidence>
<dbReference type="GO" id="GO:0005886">
    <property type="term" value="C:plasma membrane"/>
    <property type="evidence" value="ECO:0007669"/>
    <property type="project" value="UniProtKB-SubCell"/>
</dbReference>
<dbReference type="Pfam" id="PF00072">
    <property type="entry name" value="Response_reg"/>
    <property type="match status" value="1"/>
</dbReference>
<dbReference type="InterPro" id="IPR036641">
    <property type="entry name" value="HPT_dom_sf"/>
</dbReference>
<dbReference type="PROSITE" id="PS50894">
    <property type="entry name" value="HPT"/>
    <property type="match status" value="1"/>
</dbReference>
<evidence type="ECO:0000256" key="1">
    <source>
        <dbReference type="ARBA" id="ARBA00022553"/>
    </source>
</evidence>
<evidence type="ECO:0000256" key="2">
    <source>
        <dbReference type="PROSITE-ProRule" id="PRU00110"/>
    </source>
</evidence>
<feature type="modified residue" description="4-aspartylphosphate" evidence="3">
    <location>
        <position position="60"/>
    </location>
</feature>
<dbReference type="Proteomes" id="UP000622317">
    <property type="component" value="Unassembled WGS sequence"/>
</dbReference>
<dbReference type="CDD" id="cd00088">
    <property type="entry name" value="HPT"/>
    <property type="match status" value="1"/>
</dbReference>
<proteinExistence type="predicted"/>
<dbReference type="InterPro" id="IPR008207">
    <property type="entry name" value="Sig_transdc_His_kin_Hpt_dom"/>
</dbReference>
<dbReference type="SMART" id="SM00448">
    <property type="entry name" value="REC"/>
    <property type="match status" value="1"/>
</dbReference>
<reference evidence="6" key="1">
    <citation type="submission" date="2020-09" db="EMBL/GenBank/DDBJ databases">
        <title>Pelagicoccus enzymogenes sp. nov. with an EPS production, isolated from marine sediment.</title>
        <authorList>
            <person name="Feng X."/>
        </authorList>
    </citation>
    <scope>NUCLEOTIDE SEQUENCE</scope>
    <source>
        <strain evidence="6">NFK12</strain>
    </source>
</reference>
<evidence type="ECO:0000256" key="3">
    <source>
        <dbReference type="PROSITE-ProRule" id="PRU00169"/>
    </source>
</evidence>
<dbReference type="Gene3D" id="3.40.50.2300">
    <property type="match status" value="1"/>
</dbReference>
<dbReference type="PANTHER" id="PTHR45339">
    <property type="entry name" value="HYBRID SIGNAL TRANSDUCTION HISTIDINE KINASE J"/>
    <property type="match status" value="1"/>
</dbReference>